<dbReference type="Gene3D" id="3.30.70.100">
    <property type="match status" value="1"/>
</dbReference>
<reference evidence="2 3" key="1">
    <citation type="submission" date="2021-06" db="EMBL/GenBank/DDBJ databases">
        <authorList>
            <person name="Palmer J.M."/>
        </authorList>
    </citation>
    <scope>NUCLEOTIDE SEQUENCE [LARGE SCALE GENOMIC DNA]</scope>
    <source>
        <strain evidence="2 3">XC_2019</strain>
        <tissue evidence="2">Muscle</tissue>
    </source>
</reference>
<organism evidence="2 3">
    <name type="scientific">Xenoophorus captivus</name>
    <dbReference type="NCBI Taxonomy" id="1517983"/>
    <lineage>
        <taxon>Eukaryota</taxon>
        <taxon>Metazoa</taxon>
        <taxon>Chordata</taxon>
        <taxon>Craniata</taxon>
        <taxon>Vertebrata</taxon>
        <taxon>Euteleostomi</taxon>
        <taxon>Actinopterygii</taxon>
        <taxon>Neopterygii</taxon>
        <taxon>Teleostei</taxon>
        <taxon>Neoteleostei</taxon>
        <taxon>Acanthomorphata</taxon>
        <taxon>Ovalentaria</taxon>
        <taxon>Atherinomorphae</taxon>
        <taxon>Cyprinodontiformes</taxon>
        <taxon>Goodeidae</taxon>
        <taxon>Xenoophorus</taxon>
    </lineage>
</organism>
<evidence type="ECO:0000313" key="3">
    <source>
        <dbReference type="Proteomes" id="UP001434883"/>
    </source>
</evidence>
<dbReference type="CDD" id="cd00371">
    <property type="entry name" value="HMA"/>
    <property type="match status" value="1"/>
</dbReference>
<evidence type="ECO:0000259" key="1">
    <source>
        <dbReference type="PROSITE" id="PS50846"/>
    </source>
</evidence>
<gene>
    <name evidence="2" type="ORF">XENOCAPTIV_025032</name>
</gene>
<protein>
    <recommendedName>
        <fullName evidence="1">HMA domain-containing protein</fullName>
    </recommendedName>
</protein>
<sequence length="151" mass="16102">MAAPVSRFISVSRNLGTFLFNSVFIAQAATVVHNMDSGRPTKLEFAVQMTCESCAEKVRAALEGKPGVSSISIDVGKEEVLVEAAVTSAEVQSLIESTGRRAVLKGIGGSERGVDHTGEEKTQLSHVKKTKKTTATPYNSLHSITCMSIFT</sequence>
<dbReference type="InterPro" id="IPR036163">
    <property type="entry name" value="HMA_dom_sf"/>
</dbReference>
<evidence type="ECO:0000313" key="2">
    <source>
        <dbReference type="EMBL" id="MEQ2216906.1"/>
    </source>
</evidence>
<dbReference type="SUPFAM" id="SSF55008">
    <property type="entry name" value="HMA, heavy metal-associated domain"/>
    <property type="match status" value="1"/>
</dbReference>
<dbReference type="Pfam" id="PF00403">
    <property type="entry name" value="HMA"/>
    <property type="match status" value="1"/>
</dbReference>
<comment type="caution">
    <text evidence="2">The sequence shown here is derived from an EMBL/GenBank/DDBJ whole genome shotgun (WGS) entry which is preliminary data.</text>
</comment>
<dbReference type="InterPro" id="IPR006121">
    <property type="entry name" value="HMA_dom"/>
</dbReference>
<dbReference type="Proteomes" id="UP001434883">
    <property type="component" value="Unassembled WGS sequence"/>
</dbReference>
<feature type="domain" description="HMA" evidence="1">
    <location>
        <begin position="40"/>
        <end position="103"/>
    </location>
</feature>
<name>A0ABV0SAJ7_9TELE</name>
<dbReference type="EMBL" id="JAHRIN010073183">
    <property type="protein sequence ID" value="MEQ2216906.1"/>
    <property type="molecule type" value="Genomic_DNA"/>
</dbReference>
<dbReference type="PROSITE" id="PS50846">
    <property type="entry name" value="HMA_2"/>
    <property type="match status" value="1"/>
</dbReference>
<accession>A0ABV0SAJ7</accession>
<keyword evidence="3" id="KW-1185">Reference proteome</keyword>
<proteinExistence type="predicted"/>